<organism evidence="1 2">
    <name type="scientific">Catharanthus roseus</name>
    <name type="common">Madagascar periwinkle</name>
    <name type="synonym">Vinca rosea</name>
    <dbReference type="NCBI Taxonomy" id="4058"/>
    <lineage>
        <taxon>Eukaryota</taxon>
        <taxon>Viridiplantae</taxon>
        <taxon>Streptophyta</taxon>
        <taxon>Embryophyta</taxon>
        <taxon>Tracheophyta</taxon>
        <taxon>Spermatophyta</taxon>
        <taxon>Magnoliopsida</taxon>
        <taxon>eudicotyledons</taxon>
        <taxon>Gunneridae</taxon>
        <taxon>Pentapetalae</taxon>
        <taxon>asterids</taxon>
        <taxon>lamiids</taxon>
        <taxon>Gentianales</taxon>
        <taxon>Apocynaceae</taxon>
        <taxon>Rauvolfioideae</taxon>
        <taxon>Vinceae</taxon>
        <taxon>Catharanthinae</taxon>
        <taxon>Catharanthus</taxon>
    </lineage>
</organism>
<sequence length="836" mass="92873">MGKKRDRRVGASSGSLSKRVDQSSTEEFVNDDLAHRLIRNQNRKRAAIFVLVFIVAPAVSVIIYSKVQAPDSGTKINMPFVYERGLVETDVNYREILTEHMKVSENLSQRQFRNPVLAYITPWNSKGYDLAKKFSSKLTHVSPVWYDLKSQGSKLILEGRHNADKAWISELRMKGNVKILPRVVFEASPMGLLKKKKQKDKAINIIIEECKEMDYDGIVLESWSRWAAYGILHDPEMRVMALQFIKQLAEAMHSVSLERKSQQILEFVYVIGPPYSDRLQHHDFGPEDLRNIGDSVDGFSLMTYDFSVPHNPGPNAPLEWIRSTLKILLGTDNKGRKLAEKIFVGINFYGNDFELSGGMGGGPILGREYLSLLEQHKPIIQWEKKSAEHFFLYSDDKDIKHVVFYPSLKSIAVRLEEAHSWGSGISIWEIGQVKLSYFLLFAFFRHDFLEFWENFIPLLLIFFFFFLGLILIFTPSNFLFSNYITNYAMEALNAAGLTPLSVLSDRRTEQRKSGGAISFSAVAQLRNNPNFTNNSLNTVEERIARTIRGGFVFLSSVFGTGLAAKALTYEEALEQAGTTPAPPDFDASEAIDGIANFVVENPLVIGGGIAVLAVPLVISQLFGKSKPWGIESAKTAYAKLADDEGAQLLDIRPPSELRQVGSPDIRGLKKKPVTVHYKGEDKPGFLKKLSLKIKEPENTTLFVLDKFDGNSELVAELVTANGFKAAYAIKDGAEGSRGWMNSGLPWILPKKGLSFDLSSLTDSIGGGLGEGADAASLTLGLAAATGLGLLAFSEVETILQLLGSAAIIQLFSKKLLFAEVRVLLSINFSNQMAIED</sequence>
<proteinExistence type="predicted"/>
<name>A0ACB9ZJA6_CATRO</name>
<comment type="caution">
    <text evidence="1">The sequence shown here is derived from an EMBL/GenBank/DDBJ whole genome shotgun (WGS) entry which is preliminary data.</text>
</comment>
<dbReference type="EMBL" id="CM044708">
    <property type="protein sequence ID" value="KAI5647144.1"/>
    <property type="molecule type" value="Genomic_DNA"/>
</dbReference>
<keyword evidence="2" id="KW-1185">Reference proteome</keyword>
<accession>A0ACB9ZJA6</accession>
<gene>
    <name evidence="1" type="ORF">M9H77_33149</name>
</gene>
<protein>
    <submittedName>
        <fullName evidence="1">Uncharacterized protein</fullName>
    </submittedName>
</protein>
<reference evidence="2" key="1">
    <citation type="journal article" date="2023" name="Nat. Plants">
        <title>Single-cell RNA sequencing provides a high-resolution roadmap for understanding the multicellular compartmentation of specialized metabolism.</title>
        <authorList>
            <person name="Sun S."/>
            <person name="Shen X."/>
            <person name="Li Y."/>
            <person name="Li Y."/>
            <person name="Wang S."/>
            <person name="Li R."/>
            <person name="Zhang H."/>
            <person name="Shen G."/>
            <person name="Guo B."/>
            <person name="Wei J."/>
            <person name="Xu J."/>
            <person name="St-Pierre B."/>
            <person name="Chen S."/>
            <person name="Sun C."/>
        </authorList>
    </citation>
    <scope>NUCLEOTIDE SEQUENCE [LARGE SCALE GENOMIC DNA]</scope>
</reference>
<dbReference type="Proteomes" id="UP001060085">
    <property type="component" value="Linkage Group LG08"/>
</dbReference>
<evidence type="ECO:0000313" key="1">
    <source>
        <dbReference type="EMBL" id="KAI5647144.1"/>
    </source>
</evidence>
<evidence type="ECO:0000313" key="2">
    <source>
        <dbReference type="Proteomes" id="UP001060085"/>
    </source>
</evidence>